<evidence type="ECO:0000313" key="1">
    <source>
        <dbReference type="EMBL" id="VDK26187.1"/>
    </source>
</evidence>
<dbReference type="AlphaFoldDB" id="A0A0R3VZF0"/>
<accession>A0A0R3VZF0</accession>
<protein>
    <submittedName>
        <fullName evidence="3">GCFC domain-containing protein</fullName>
    </submittedName>
</protein>
<keyword evidence="2" id="KW-1185">Reference proteome</keyword>
<evidence type="ECO:0000313" key="2">
    <source>
        <dbReference type="Proteomes" id="UP000282613"/>
    </source>
</evidence>
<gene>
    <name evidence="1" type="ORF">TASK_LOCUS2795</name>
</gene>
<proteinExistence type="predicted"/>
<reference evidence="1 2" key="2">
    <citation type="submission" date="2018-11" db="EMBL/GenBank/DDBJ databases">
        <authorList>
            <consortium name="Pathogen Informatics"/>
        </authorList>
    </citation>
    <scope>NUCLEOTIDE SEQUENCE [LARGE SCALE GENOMIC DNA]</scope>
</reference>
<organism evidence="3">
    <name type="scientific">Taenia asiatica</name>
    <name type="common">Asian tapeworm</name>
    <dbReference type="NCBI Taxonomy" id="60517"/>
    <lineage>
        <taxon>Eukaryota</taxon>
        <taxon>Metazoa</taxon>
        <taxon>Spiralia</taxon>
        <taxon>Lophotrochozoa</taxon>
        <taxon>Platyhelminthes</taxon>
        <taxon>Cestoda</taxon>
        <taxon>Eucestoda</taxon>
        <taxon>Cyclophyllidea</taxon>
        <taxon>Taeniidae</taxon>
        <taxon>Taenia</taxon>
    </lineage>
</organism>
<reference evidence="3" key="1">
    <citation type="submission" date="2017-02" db="UniProtKB">
        <authorList>
            <consortium name="WormBaseParasite"/>
        </authorList>
    </citation>
    <scope>IDENTIFICATION</scope>
</reference>
<dbReference type="Proteomes" id="UP000282613">
    <property type="component" value="Unassembled WGS sequence"/>
</dbReference>
<name>A0A0R3VZF0_TAEAS</name>
<dbReference type="EMBL" id="UYRS01003120">
    <property type="protein sequence ID" value="VDK26187.1"/>
    <property type="molecule type" value="Genomic_DNA"/>
</dbReference>
<evidence type="ECO:0000313" key="3">
    <source>
        <dbReference type="WBParaSite" id="TASK_0000279401-mRNA-1"/>
    </source>
</evidence>
<sequence>MGSWVALQKQARSFLPMILNQRSLWERAFACEENPEAVDKLQSLLLERRVQEASSIETAASCLAQIDVCVPNIAPLVEDLYRVQPPDVDSGGLPPASLLQKLSVAKGVYSRRRKNGVTYIDLWVKKQWLILGMTQIPRDLQATLKTENLLLLLMGPVDISHNDNLEDCFRRLSEVLSLLPDS</sequence>
<dbReference type="WBParaSite" id="TASK_0000279401-mRNA-1">
    <property type="protein sequence ID" value="TASK_0000279401-mRNA-1"/>
    <property type="gene ID" value="TASK_0000279401"/>
</dbReference>
<dbReference type="OrthoDB" id="10416160at2759"/>